<dbReference type="Proteomes" id="UP000217507">
    <property type="component" value="Chromosome"/>
</dbReference>
<dbReference type="GO" id="GO:0046914">
    <property type="term" value="F:transition metal ion binding"/>
    <property type="evidence" value="ECO:0007669"/>
    <property type="project" value="InterPro"/>
</dbReference>
<protein>
    <recommendedName>
        <fullName evidence="2">Nitrile hydratase alpha/Thiocyanate hydrolase gamma domain-containing protein</fullName>
    </recommendedName>
</protein>
<dbReference type="InterPro" id="IPR036648">
    <property type="entry name" value="CN_Hdrase_a/SCN_Hdrase_g_sf"/>
</dbReference>
<dbReference type="SUPFAM" id="SSF56209">
    <property type="entry name" value="Nitrile hydratase alpha chain"/>
    <property type="match status" value="1"/>
</dbReference>
<dbReference type="Pfam" id="PF02979">
    <property type="entry name" value="NHase_alpha"/>
    <property type="match status" value="1"/>
</dbReference>
<reference evidence="3 4" key="1">
    <citation type="submission" date="2017-06" db="EMBL/GenBank/DDBJ databases">
        <title>Genome sequencing of cyanobaciteial culture collection at National Institute for Environmental Studies (NIES).</title>
        <authorList>
            <person name="Hirose Y."/>
            <person name="Shimura Y."/>
            <person name="Fujisawa T."/>
            <person name="Nakamura Y."/>
            <person name="Kawachi M."/>
        </authorList>
    </citation>
    <scope>NUCLEOTIDE SEQUENCE [LARGE SCALE GENOMIC DNA]</scope>
    <source>
        <strain evidence="3 4">NIES-23</strain>
    </source>
</reference>
<dbReference type="InterPro" id="IPR004232">
    <property type="entry name" value="CN_Hdrtase_a/SCN_Hdrlase_g"/>
</dbReference>
<proteinExistence type="predicted"/>
<gene>
    <name evidence="3" type="ORF">NIES23_04250</name>
</gene>
<dbReference type="AlphaFoldDB" id="A0A1Z4KFF4"/>
<dbReference type="EMBL" id="AP018216">
    <property type="protein sequence ID" value="BAY67647.1"/>
    <property type="molecule type" value="Genomic_DNA"/>
</dbReference>
<dbReference type="NCBIfam" id="TIGR03793">
    <property type="entry name" value="leader_NHLP"/>
    <property type="match status" value="1"/>
</dbReference>
<accession>A0A1Z4KFF4</accession>
<organism evidence="3 4">
    <name type="scientific">Trichormus variabilis NIES-23</name>
    <dbReference type="NCBI Taxonomy" id="1973479"/>
    <lineage>
        <taxon>Bacteria</taxon>
        <taxon>Bacillati</taxon>
        <taxon>Cyanobacteriota</taxon>
        <taxon>Cyanophyceae</taxon>
        <taxon>Nostocales</taxon>
        <taxon>Nostocaceae</taxon>
        <taxon>Trichormus</taxon>
    </lineage>
</organism>
<dbReference type="Gene3D" id="3.90.330.10">
    <property type="entry name" value="Nitrile hydratase alpha /Thiocyanate hydrolase gamma"/>
    <property type="match status" value="1"/>
</dbReference>
<evidence type="ECO:0000256" key="1">
    <source>
        <dbReference type="ARBA" id="ARBA00022723"/>
    </source>
</evidence>
<dbReference type="GO" id="GO:0003824">
    <property type="term" value="F:catalytic activity"/>
    <property type="evidence" value="ECO:0007669"/>
    <property type="project" value="InterPro"/>
</dbReference>
<feature type="domain" description="Nitrile hydratase alpha/Thiocyanate hydrolase gamma" evidence="2">
    <location>
        <begin position="20"/>
        <end position="84"/>
    </location>
</feature>
<keyword evidence="1" id="KW-0479">Metal-binding</keyword>
<evidence type="ECO:0000313" key="4">
    <source>
        <dbReference type="Proteomes" id="UP000217507"/>
    </source>
</evidence>
<dbReference type="InterPro" id="IPR022513">
    <property type="entry name" value="TOMM_pelo"/>
</dbReference>
<evidence type="ECO:0000259" key="2">
    <source>
        <dbReference type="Pfam" id="PF02979"/>
    </source>
</evidence>
<name>A0A1Z4KFF4_ANAVA</name>
<sequence>MSEQTKTRKDVEAQIIVQAWKDEAYRQELLNNPKKIVEQEFGVQLPEGITVHVMEENASNLYFVIPARPNLEDVELSDEQLEAVAGGALWTLTLLLIPIAHGALEEHNSRK</sequence>
<evidence type="ECO:0000313" key="3">
    <source>
        <dbReference type="EMBL" id="BAY67647.1"/>
    </source>
</evidence>